<proteinExistence type="predicted"/>
<evidence type="ECO:0000256" key="1">
    <source>
        <dbReference type="SAM" id="MobiDB-lite"/>
    </source>
</evidence>
<keyword evidence="3" id="KW-1185">Reference proteome</keyword>
<dbReference type="KEGG" id="vg:10326944"/>
<protein>
    <submittedName>
        <fullName evidence="2">Fiber</fullName>
    </submittedName>
</protein>
<dbReference type="GeneID" id="10326944"/>
<name>E3SML2_9CAUD</name>
<dbReference type="RefSeq" id="YP_004322456.1">
    <property type="nucleotide sequence ID" value="NC_015280.1"/>
</dbReference>
<feature type="region of interest" description="Disordered" evidence="1">
    <location>
        <begin position="1550"/>
        <end position="1571"/>
    </location>
</feature>
<accession>E3SML2</accession>
<evidence type="ECO:0000313" key="3">
    <source>
        <dbReference type="Proteomes" id="UP000006530"/>
    </source>
</evidence>
<organism evidence="2 3">
    <name type="scientific">Prochlorococcus phage P-HM1</name>
    <dbReference type="NCBI Taxonomy" id="445700"/>
    <lineage>
        <taxon>Viruses</taxon>
        <taxon>Duplodnaviria</taxon>
        <taxon>Heunggongvirae</taxon>
        <taxon>Uroviricota</taxon>
        <taxon>Caudoviricetes</taxon>
        <taxon>Eurybiavirus</taxon>
        <taxon>Eurybiavirus PHM2</taxon>
    </lineage>
</organism>
<dbReference type="EMBL" id="GU071101">
    <property type="protein sequence ID" value="ADO98655.1"/>
    <property type="molecule type" value="Genomic_DNA"/>
</dbReference>
<dbReference type="Proteomes" id="UP000006530">
    <property type="component" value="Segment"/>
</dbReference>
<sequence>MALTRLKNVFTSKTGRCLYVNSDDFDASDSFDNRGNSPNRPFKSIQRALIEAARFSYKSGQFNDTFESFSIVLYPGDYVIDNRPGTNTSGQAFIPADIAELSASSDVDLVDDSGNINPNNVLYRFNSTEGGVIVPRGTSIVGMDLRKTKLRPLYVPDPTSGSIPGSAIFRVTGGCYFWQFSFFDGITSGVYKDPAQPSASSPPTFSHHKLTCFEYADGKNILSSTNGTDGNALSVSDLQLYYQKVAKAWEDIPDSTSVISADELQARVEENRIVGPNTAGPKTISSIVTDFVSTNVFTTTAEVTTSDAHGFSVGTPVLLEGVTGTDASRFNGSFFISAIPTPTTFRYIIKNPSTGAPSGNPTAGGSTVKVEVDNVDSSSPYIFNISLRSTWGMQGMHADGSKATGFKSMVVAQFTGVSLQKDDNAFIKWDGSAYIAGSHVDGDSIYKATYRNFHVKASNDSVIQAVSVFAVGFADHFVAESGGDQSITNSNSNFGSCALRAKGFKTAPFTQDKAGTITHVIPPQKLARTYAVVSGTTFTTTFDSVSVPATNNTHGIVAGDYVRFETADNIESYLVTTVNGTSGELTLNRGYRNLHGATAGSGKAAYKGTISEIPVGYVALDVQKIQDNASQGNSQWAVNQSGIQVGDSTINGGNAYLATAVAGAGATAAAGGGPVHTSGVVVDNQVTWAYIGAVNTRLYLYGYTSVATKPPYKLQGFSIGARKQDKIYVSLIDGSTQSTFAALVSPDGSASPTDASYTNVTGQGFTPGDTNHPLQYDTYHQNWYLRVTAATSGDSTVNGTTGYEGIHYHLGNETFYANSLFTGSSYTQRIADNRSSRDRTYRIRYTVDNSASLSREPINGYVFQVRNSVTNYNNVYYIYDIEVAQELKKSVQDGIYYVTVLKGSISPTNGNLSQFSFAQNINNLYPTLDKDNPTEDPNAATSVASNITVGLVETTNGSGIEDLSLSITKEAVNTYIEEGNNSYTNSGGSGNPAQTNYITLEARDGEASEVDKTLRMVQVNNTGGTATELRRPSILRSGNHTFEYVGFGPGNYSTGLPSVQNRVLTEAETLLAQSQKEDGGIAFYSGLNSNGDLFIGNTRISAVTGEEASLDTPSLSIVGETANLRPVFDEIIVRDKITVENTQLTSVFKGSVEVNEDVTITKGLEAADMTIKGEAANNQATKKFDVTVGTPGTTNAANTGDISWIGNIGNGSYLGWYWTGAAWAKFGLTDTGNLAITGGSASGSTWTDGAGDLQLKNGLGLDIQSTGTLNVNSGATTLGGNLTVSGTSEFNGTVDVDANFAVRSGTTDKFTVASSTGNVQTDGTLTVAGETTLQGNVNIGNGSGDNITINGRIDSNLDPDANDTYDVGTSGRKWKDGYFAGTVTAPTFSGNVDVSTGTSTFNNVTVNGTLSAGNLTGNADTATDLAINATQQLVIQTGNNATSTLSSGTNNYILTSNGSGSAPSWQQNFNGNAETATEVYVTEYTNDSTDRPLVFAYTSNTANSANRGLGKDHSHLVWNGNDNKLKCPNADFSGTITAGTFGTSSQNAYGTRTVGTGNPSGGSNGDIHYKI</sequence>
<gene>
    <name evidence="2" type="ORF">PHM1_031</name>
</gene>
<reference evidence="2 3" key="1">
    <citation type="journal article" date="2010" name="Environ. Microbiol.">
        <title>Genomic analysis of oceanic cyanobacterial myoviruses compared with T4-like myoviruses from diverse hosts and environments.</title>
        <authorList>
            <person name="Sullivan M.B."/>
            <person name="Huang K.H."/>
            <person name="Ignacio-Espinoza J.C."/>
            <person name="Berlin A.M."/>
            <person name="Kelly L."/>
            <person name="Weigele P.R."/>
            <person name="DeFrancesco A.S."/>
            <person name="Kern S.E."/>
            <person name="Thompson L.R."/>
            <person name="Young S."/>
            <person name="Yandava C."/>
            <person name="Fu R."/>
            <person name="Krastins B."/>
            <person name="Chase M."/>
            <person name="Sarracino D."/>
            <person name="Osburne M.S."/>
            <person name="Henn M.R."/>
            <person name="Chisholm S.W."/>
        </authorList>
    </citation>
    <scope>NUCLEOTIDE SEQUENCE [LARGE SCALE GENOMIC DNA]</scope>
    <source>
        <strain evidence="2">M4-247</strain>
    </source>
</reference>
<evidence type="ECO:0000313" key="2">
    <source>
        <dbReference type="EMBL" id="ADO98655.1"/>
    </source>
</evidence>